<dbReference type="SUPFAM" id="SSF54637">
    <property type="entry name" value="Thioesterase/thiol ester dehydrase-isomerase"/>
    <property type="match status" value="1"/>
</dbReference>
<name>A0ABP9F3V6_9PSEU</name>
<comment type="similarity">
    <text evidence="1">Belongs to the thioesterase PaaI family.</text>
</comment>
<evidence type="ECO:0000313" key="5">
    <source>
        <dbReference type="Proteomes" id="UP001500457"/>
    </source>
</evidence>
<dbReference type="InterPro" id="IPR003736">
    <property type="entry name" value="PAAI_dom"/>
</dbReference>
<accession>A0ABP9F3V6</accession>
<keyword evidence="2" id="KW-0378">Hydrolase</keyword>
<evidence type="ECO:0000256" key="1">
    <source>
        <dbReference type="ARBA" id="ARBA00008324"/>
    </source>
</evidence>
<evidence type="ECO:0000259" key="3">
    <source>
        <dbReference type="Pfam" id="PF03061"/>
    </source>
</evidence>
<comment type="caution">
    <text evidence="4">The sequence shown here is derived from an EMBL/GenBank/DDBJ whole genome shotgun (WGS) entry which is preliminary data.</text>
</comment>
<dbReference type="CDD" id="cd03443">
    <property type="entry name" value="PaaI_thioesterase"/>
    <property type="match status" value="1"/>
</dbReference>
<protein>
    <submittedName>
        <fullName evidence="4">PaaI family thioesterase</fullName>
    </submittedName>
</protein>
<proteinExistence type="inferred from homology"/>
<evidence type="ECO:0000256" key="2">
    <source>
        <dbReference type="ARBA" id="ARBA00022801"/>
    </source>
</evidence>
<dbReference type="EMBL" id="BAABHQ010000024">
    <property type="protein sequence ID" value="GAA4893429.1"/>
    <property type="molecule type" value="Genomic_DNA"/>
</dbReference>
<evidence type="ECO:0000313" key="4">
    <source>
        <dbReference type="EMBL" id="GAA4893429.1"/>
    </source>
</evidence>
<dbReference type="PANTHER" id="PTHR43240:SF5">
    <property type="entry name" value="1,4-DIHYDROXY-2-NAPHTHOYL-COA THIOESTERASE 1"/>
    <property type="match status" value="1"/>
</dbReference>
<reference evidence="5" key="1">
    <citation type="journal article" date="2019" name="Int. J. Syst. Evol. Microbiol.">
        <title>The Global Catalogue of Microorganisms (GCM) 10K type strain sequencing project: providing services to taxonomists for standard genome sequencing and annotation.</title>
        <authorList>
            <consortium name="The Broad Institute Genomics Platform"/>
            <consortium name="The Broad Institute Genome Sequencing Center for Infectious Disease"/>
            <person name="Wu L."/>
            <person name="Ma J."/>
        </authorList>
    </citation>
    <scope>NUCLEOTIDE SEQUENCE [LARGE SCALE GENOMIC DNA]</scope>
    <source>
        <strain evidence="5">JCM 17983</strain>
    </source>
</reference>
<keyword evidence="5" id="KW-1185">Reference proteome</keyword>
<gene>
    <name evidence="4" type="ORF">GCM10023203_54420</name>
</gene>
<dbReference type="PANTHER" id="PTHR43240">
    <property type="entry name" value="1,4-DIHYDROXY-2-NAPHTHOYL-COA THIOESTERASE 1"/>
    <property type="match status" value="1"/>
</dbReference>
<dbReference type="Gene3D" id="3.10.129.10">
    <property type="entry name" value="Hotdog Thioesterase"/>
    <property type="match status" value="1"/>
</dbReference>
<sequence length="147" mass="14973">MTSWVMDDQTSTAEARGVTPDEIVAAMPFAAGLGIRLETAGPDETVAVLPWSDAHTTAGGLLHGGALMALADTAGAVCAFLGLPPGARTATTESGTHLFRAVAGSAVRATARPVHAGRTQVVVQTDLTDDRGRLVARTTQTQAVIPG</sequence>
<feature type="domain" description="Thioesterase" evidence="3">
    <location>
        <begin position="59"/>
        <end position="136"/>
    </location>
</feature>
<dbReference type="NCBIfam" id="TIGR00369">
    <property type="entry name" value="unchar_dom_1"/>
    <property type="match status" value="1"/>
</dbReference>
<dbReference type="InterPro" id="IPR006683">
    <property type="entry name" value="Thioestr_dom"/>
</dbReference>
<dbReference type="Pfam" id="PF03061">
    <property type="entry name" value="4HBT"/>
    <property type="match status" value="1"/>
</dbReference>
<dbReference type="InterPro" id="IPR029069">
    <property type="entry name" value="HotDog_dom_sf"/>
</dbReference>
<dbReference type="Proteomes" id="UP001500457">
    <property type="component" value="Unassembled WGS sequence"/>
</dbReference>
<organism evidence="4 5">
    <name type="scientific">Actinomycetospora straminea</name>
    <dbReference type="NCBI Taxonomy" id="663607"/>
    <lineage>
        <taxon>Bacteria</taxon>
        <taxon>Bacillati</taxon>
        <taxon>Actinomycetota</taxon>
        <taxon>Actinomycetes</taxon>
        <taxon>Pseudonocardiales</taxon>
        <taxon>Pseudonocardiaceae</taxon>
        <taxon>Actinomycetospora</taxon>
    </lineage>
</organism>